<keyword evidence="1" id="KW-0812">Transmembrane</keyword>
<evidence type="ECO:0000313" key="2">
    <source>
        <dbReference type="EMBL" id="KAK9791352.1"/>
    </source>
</evidence>
<protein>
    <submittedName>
        <fullName evidence="2">Uncharacterized protein</fullName>
    </submittedName>
</protein>
<organism evidence="2 3">
    <name type="scientific">Symbiochloris irregularis</name>
    <dbReference type="NCBI Taxonomy" id="706552"/>
    <lineage>
        <taxon>Eukaryota</taxon>
        <taxon>Viridiplantae</taxon>
        <taxon>Chlorophyta</taxon>
        <taxon>core chlorophytes</taxon>
        <taxon>Trebouxiophyceae</taxon>
        <taxon>Trebouxiales</taxon>
        <taxon>Trebouxiaceae</taxon>
        <taxon>Symbiochloris</taxon>
    </lineage>
</organism>
<reference evidence="2 3" key="1">
    <citation type="journal article" date="2024" name="Nat. Commun.">
        <title>Phylogenomics reveals the evolutionary origins of lichenization in chlorophyte algae.</title>
        <authorList>
            <person name="Puginier C."/>
            <person name="Libourel C."/>
            <person name="Otte J."/>
            <person name="Skaloud P."/>
            <person name="Haon M."/>
            <person name="Grisel S."/>
            <person name="Petersen M."/>
            <person name="Berrin J.G."/>
            <person name="Delaux P.M."/>
            <person name="Dal Grande F."/>
            <person name="Keller J."/>
        </authorList>
    </citation>
    <scope>NUCLEOTIDE SEQUENCE [LARGE SCALE GENOMIC DNA]</scope>
    <source>
        <strain evidence="2 3">SAG 2036</strain>
    </source>
</reference>
<keyword evidence="1" id="KW-0472">Membrane</keyword>
<keyword evidence="3" id="KW-1185">Reference proteome</keyword>
<keyword evidence="1" id="KW-1133">Transmembrane helix</keyword>
<evidence type="ECO:0000313" key="3">
    <source>
        <dbReference type="Proteomes" id="UP001465755"/>
    </source>
</evidence>
<comment type="caution">
    <text evidence="2">The sequence shown here is derived from an EMBL/GenBank/DDBJ whole genome shotgun (WGS) entry which is preliminary data.</text>
</comment>
<dbReference type="EMBL" id="JALJOQ010000179">
    <property type="protein sequence ID" value="KAK9791352.1"/>
    <property type="molecule type" value="Genomic_DNA"/>
</dbReference>
<proteinExistence type="predicted"/>
<dbReference type="AlphaFoldDB" id="A0AAW1NNK3"/>
<accession>A0AAW1NNK3</accession>
<gene>
    <name evidence="2" type="ORF">WJX73_006030</name>
</gene>
<feature type="transmembrane region" description="Helical" evidence="1">
    <location>
        <begin position="70"/>
        <end position="93"/>
    </location>
</feature>
<evidence type="ECO:0000256" key="1">
    <source>
        <dbReference type="SAM" id="Phobius"/>
    </source>
</evidence>
<name>A0AAW1NNK3_9CHLO</name>
<sequence length="141" mass="14798">MPPTAQPICRRSASAYYKTTAAQQRPRVRQESEAKPSVSCCHSSSVSRLHFKTMANGKGKAKVAFRSSMITRAIVVVLSVMAIGLLVLSVATFREGSEDLAQVNFGGRRMLDELALVPAPAPAPGPEAYLAPATAPAASGG</sequence>
<dbReference type="Proteomes" id="UP001465755">
    <property type="component" value="Unassembled WGS sequence"/>
</dbReference>